<keyword evidence="6 8" id="KW-0687">Ribonucleoprotein</keyword>
<evidence type="ECO:0000256" key="4">
    <source>
        <dbReference type="ARBA" id="ARBA00022884"/>
    </source>
</evidence>
<accession>A0A679C9Y9</accession>
<dbReference type="SUPFAM" id="SSF50249">
    <property type="entry name" value="Nucleic acid-binding proteins"/>
    <property type="match status" value="1"/>
</dbReference>
<dbReference type="GO" id="GO:0019843">
    <property type="term" value="F:rRNA binding"/>
    <property type="evidence" value="ECO:0007669"/>
    <property type="project" value="UniProtKB-KW"/>
</dbReference>
<organism evidence="9">
    <name type="scientific">Cryptomonas curvata</name>
    <dbReference type="NCBI Taxonomy" id="233186"/>
    <lineage>
        <taxon>Eukaryota</taxon>
        <taxon>Cryptophyceae</taxon>
        <taxon>Cryptomonadales</taxon>
        <taxon>Cryptomonadaceae</taxon>
        <taxon>Cryptomonas</taxon>
    </lineage>
</organism>
<dbReference type="Gene3D" id="2.40.50.140">
    <property type="entry name" value="Nucleic acid-binding proteins"/>
    <property type="match status" value="1"/>
</dbReference>
<dbReference type="Pfam" id="PF00366">
    <property type="entry name" value="Ribosomal_S17"/>
    <property type="match status" value="1"/>
</dbReference>
<keyword evidence="5 8" id="KW-0689">Ribosomal protein</keyword>
<dbReference type="PANTHER" id="PTHR10744:SF1">
    <property type="entry name" value="SMALL RIBOSOMAL SUBUNIT PROTEIN US17M"/>
    <property type="match status" value="1"/>
</dbReference>
<dbReference type="InterPro" id="IPR019984">
    <property type="entry name" value="Ribosomal_uS17_bact/chlr"/>
</dbReference>
<evidence type="ECO:0000313" key="9">
    <source>
        <dbReference type="EMBL" id="BBK20335.1"/>
    </source>
</evidence>
<dbReference type="CDD" id="cd00364">
    <property type="entry name" value="Ribosomal_uS17"/>
    <property type="match status" value="1"/>
</dbReference>
<dbReference type="InterPro" id="IPR000266">
    <property type="entry name" value="Ribosomal_uS17"/>
</dbReference>
<dbReference type="GO" id="GO:0006412">
    <property type="term" value="P:translation"/>
    <property type="evidence" value="ECO:0007669"/>
    <property type="project" value="InterPro"/>
</dbReference>
<dbReference type="EMBL" id="LC484192">
    <property type="protein sequence ID" value="BBK20335.1"/>
    <property type="molecule type" value="Genomic_DNA"/>
</dbReference>
<dbReference type="InterPro" id="IPR012340">
    <property type="entry name" value="NA-bd_OB-fold"/>
</dbReference>
<dbReference type="PRINTS" id="PR00973">
    <property type="entry name" value="RIBOSOMALS17"/>
</dbReference>
<comment type="function">
    <text evidence="1">One of the primary rRNA binding proteins, it binds specifically to the 5'-end of 16S ribosomal RNA.</text>
</comment>
<dbReference type="PROSITE" id="PS00056">
    <property type="entry name" value="RIBOSOMAL_S17"/>
    <property type="match status" value="1"/>
</dbReference>
<dbReference type="GO" id="GO:0022627">
    <property type="term" value="C:cytosolic small ribosomal subunit"/>
    <property type="evidence" value="ECO:0007669"/>
    <property type="project" value="TreeGrafter"/>
</dbReference>
<evidence type="ECO:0000256" key="6">
    <source>
        <dbReference type="ARBA" id="ARBA00023274"/>
    </source>
</evidence>
<protein>
    <recommendedName>
        <fullName evidence="7">Small ribosomal subunit protein uS17c</fullName>
    </recommendedName>
</protein>
<evidence type="ECO:0000256" key="5">
    <source>
        <dbReference type="ARBA" id="ARBA00022980"/>
    </source>
</evidence>
<dbReference type="PANTHER" id="PTHR10744">
    <property type="entry name" value="40S RIBOSOMAL PROTEIN S11 FAMILY MEMBER"/>
    <property type="match status" value="1"/>
</dbReference>
<keyword evidence="3" id="KW-0699">rRNA-binding</keyword>
<dbReference type="InterPro" id="IPR019979">
    <property type="entry name" value="Ribosomal_uS17_CS"/>
</dbReference>
<dbReference type="NCBIfam" id="NF004123">
    <property type="entry name" value="PRK05610.1"/>
    <property type="match status" value="1"/>
</dbReference>
<evidence type="ECO:0000256" key="8">
    <source>
        <dbReference type="RuleBase" id="RU003872"/>
    </source>
</evidence>
<dbReference type="HAMAP" id="MF_01345_B">
    <property type="entry name" value="Ribosomal_uS17_B"/>
    <property type="match status" value="1"/>
</dbReference>
<evidence type="ECO:0000256" key="3">
    <source>
        <dbReference type="ARBA" id="ARBA00022730"/>
    </source>
</evidence>
<dbReference type="GO" id="GO:0003735">
    <property type="term" value="F:structural constituent of ribosome"/>
    <property type="evidence" value="ECO:0007669"/>
    <property type="project" value="InterPro"/>
</dbReference>
<reference evidence="9" key="1">
    <citation type="journal article" date="2020" name="Genome Biol. Evol.">
        <title>Comparative plastid genomics of Cryptomonas species reveals fine-scale genomic responses to loss of photosynthesis.</title>
        <authorList>
            <person name="Tanifuji G."/>
            <person name="Kamikawa R."/>
            <person name="Moore C.E."/>
            <person name="Mills T."/>
            <person name="Onodera N.T."/>
            <person name="Kashiyama Y."/>
            <person name="Archibald J.M."/>
            <person name="Inagaki Y."/>
            <person name="Hashimoto T."/>
        </authorList>
    </citation>
    <scope>NUCLEOTIDE SEQUENCE</scope>
    <source>
        <strain evidence="9">CCAP979/52</strain>
    </source>
</reference>
<keyword evidence="9" id="KW-0934">Plastid</keyword>
<sequence length="90" mass="10351">MPIKERSGIVVSNKMEKTIVVSIENRITHKKYGKVIAKTKKYKVHDEENQCQIGDVVTITETRPLSKTKRWNLKIIKQKSSRINISSLGE</sequence>
<proteinExistence type="inferred from homology"/>
<comment type="similarity">
    <text evidence="2 8">Belongs to the universal ribosomal protein uS17 family.</text>
</comment>
<name>A0A679C9Y9_9CRYP</name>
<evidence type="ECO:0000256" key="1">
    <source>
        <dbReference type="ARBA" id="ARBA00002932"/>
    </source>
</evidence>
<geneLocation type="plastid" evidence="9"/>
<dbReference type="AlphaFoldDB" id="A0A679C9Y9"/>
<dbReference type="NCBIfam" id="TIGR03635">
    <property type="entry name" value="uS17_bact"/>
    <property type="match status" value="1"/>
</dbReference>
<gene>
    <name evidence="9" type="primary">rps17</name>
    <name evidence="9" type="ORF">CcuCCAP97952_p051</name>
</gene>
<keyword evidence="4" id="KW-0694">RNA-binding</keyword>
<evidence type="ECO:0000256" key="7">
    <source>
        <dbReference type="ARBA" id="ARBA00035251"/>
    </source>
</evidence>
<evidence type="ECO:0000256" key="2">
    <source>
        <dbReference type="ARBA" id="ARBA00010254"/>
    </source>
</evidence>